<evidence type="ECO:0000256" key="8">
    <source>
        <dbReference type="ARBA" id="ARBA00023136"/>
    </source>
</evidence>
<dbReference type="Pfam" id="PF00702">
    <property type="entry name" value="Hydrolase"/>
    <property type="match status" value="1"/>
</dbReference>
<evidence type="ECO:0000256" key="1">
    <source>
        <dbReference type="ARBA" id="ARBA00004141"/>
    </source>
</evidence>
<comment type="subcellular location">
    <subcellularLocation>
        <location evidence="1">Membrane</location>
        <topology evidence="1">Multi-pass membrane protein</topology>
    </subcellularLocation>
</comment>
<accession>A0ABS9QF42</accession>
<feature type="transmembrane region" description="Helical" evidence="9">
    <location>
        <begin position="247"/>
        <end position="269"/>
    </location>
</feature>
<dbReference type="InterPro" id="IPR036412">
    <property type="entry name" value="HAD-like_sf"/>
</dbReference>
<evidence type="ECO:0000313" key="12">
    <source>
        <dbReference type="Proteomes" id="UP001201701"/>
    </source>
</evidence>
<evidence type="ECO:0000259" key="10">
    <source>
        <dbReference type="SMART" id="SM00831"/>
    </source>
</evidence>
<evidence type="ECO:0000256" key="2">
    <source>
        <dbReference type="ARBA" id="ARBA00005675"/>
    </source>
</evidence>
<feature type="transmembrane region" description="Helical" evidence="9">
    <location>
        <begin position="58"/>
        <end position="77"/>
    </location>
</feature>
<feature type="transmembrane region" description="Helical" evidence="9">
    <location>
        <begin position="661"/>
        <end position="682"/>
    </location>
</feature>
<feature type="domain" description="Cation-transporting P-type ATPase N-terminal" evidence="10">
    <location>
        <begin position="17"/>
        <end position="79"/>
    </location>
</feature>
<comment type="caution">
    <text evidence="11">The sequence shown here is derived from an EMBL/GenBank/DDBJ whole genome shotgun (WGS) entry which is preliminary data.</text>
</comment>
<keyword evidence="8 9" id="KW-0472">Membrane</keyword>
<keyword evidence="6" id="KW-1278">Translocase</keyword>
<dbReference type="InterPro" id="IPR050510">
    <property type="entry name" value="Cation_transp_ATPase_P-type"/>
</dbReference>
<dbReference type="SMART" id="SM00831">
    <property type="entry name" value="Cation_ATPase_N"/>
    <property type="match status" value="1"/>
</dbReference>
<dbReference type="NCBIfam" id="TIGR01494">
    <property type="entry name" value="ATPase_P-type"/>
    <property type="match status" value="2"/>
</dbReference>
<dbReference type="InterPro" id="IPR044492">
    <property type="entry name" value="P_typ_ATPase_HD_dom"/>
</dbReference>
<dbReference type="Pfam" id="PF00122">
    <property type="entry name" value="E1-E2_ATPase"/>
    <property type="match status" value="1"/>
</dbReference>
<keyword evidence="7 9" id="KW-1133">Transmembrane helix</keyword>
<feature type="transmembrane region" description="Helical" evidence="9">
    <location>
        <begin position="800"/>
        <end position="821"/>
    </location>
</feature>
<dbReference type="InterPro" id="IPR004014">
    <property type="entry name" value="ATPase_P-typ_cation-transptr_N"/>
</dbReference>
<keyword evidence="5" id="KW-0067">ATP-binding</keyword>
<keyword evidence="4" id="KW-0547">Nucleotide-binding</keyword>
<dbReference type="SUPFAM" id="SSF81665">
    <property type="entry name" value="Calcium ATPase, transmembrane domain M"/>
    <property type="match status" value="1"/>
</dbReference>
<dbReference type="InterPro" id="IPR059000">
    <property type="entry name" value="ATPase_P-type_domA"/>
</dbReference>
<dbReference type="PANTHER" id="PTHR43294:SF20">
    <property type="entry name" value="P-TYPE ATPASE"/>
    <property type="match status" value="1"/>
</dbReference>
<dbReference type="SUPFAM" id="SSF56784">
    <property type="entry name" value="HAD-like"/>
    <property type="match status" value="1"/>
</dbReference>
<dbReference type="InterPro" id="IPR023214">
    <property type="entry name" value="HAD_sf"/>
</dbReference>
<dbReference type="PRINTS" id="PR00120">
    <property type="entry name" value="HATPASE"/>
</dbReference>
<feature type="transmembrane region" description="Helical" evidence="9">
    <location>
        <begin position="729"/>
        <end position="756"/>
    </location>
</feature>
<feature type="transmembrane region" description="Helical" evidence="9">
    <location>
        <begin position="768"/>
        <end position="788"/>
    </location>
</feature>
<keyword evidence="12" id="KW-1185">Reference proteome</keyword>
<dbReference type="PROSITE" id="PS00154">
    <property type="entry name" value="ATPASE_E1_E2"/>
    <property type="match status" value="1"/>
</dbReference>
<dbReference type="InterPro" id="IPR023298">
    <property type="entry name" value="ATPase_P-typ_TM_dom_sf"/>
</dbReference>
<feature type="transmembrane region" description="Helical" evidence="9">
    <location>
        <begin position="83"/>
        <end position="102"/>
    </location>
</feature>
<dbReference type="SFLD" id="SFLDG00002">
    <property type="entry name" value="C1.7:_P-type_atpase_like"/>
    <property type="match status" value="1"/>
</dbReference>
<dbReference type="Gene3D" id="3.40.50.1000">
    <property type="entry name" value="HAD superfamily/HAD-like"/>
    <property type="match status" value="2"/>
</dbReference>
<evidence type="ECO:0000256" key="4">
    <source>
        <dbReference type="ARBA" id="ARBA00022741"/>
    </source>
</evidence>
<feature type="transmembrane region" description="Helical" evidence="9">
    <location>
        <begin position="833"/>
        <end position="856"/>
    </location>
</feature>
<dbReference type="SFLD" id="SFLDS00003">
    <property type="entry name" value="Haloacid_Dehalogenase"/>
    <property type="match status" value="1"/>
</dbReference>
<dbReference type="InterPro" id="IPR006068">
    <property type="entry name" value="ATPase_P-typ_cation-transptr_C"/>
</dbReference>
<dbReference type="PANTHER" id="PTHR43294">
    <property type="entry name" value="SODIUM/POTASSIUM-TRANSPORTING ATPASE SUBUNIT ALPHA"/>
    <property type="match status" value="1"/>
</dbReference>
<gene>
    <name evidence="11" type="ORF">L4923_13550</name>
</gene>
<dbReference type="SUPFAM" id="SSF81653">
    <property type="entry name" value="Calcium ATPase, transduction domain A"/>
    <property type="match status" value="1"/>
</dbReference>
<dbReference type="InterPro" id="IPR023299">
    <property type="entry name" value="ATPase_P-typ_cyto_dom_N"/>
</dbReference>
<dbReference type="Pfam" id="PF00689">
    <property type="entry name" value="Cation_ATPase_C"/>
    <property type="match status" value="1"/>
</dbReference>
<dbReference type="Gene3D" id="3.40.1110.10">
    <property type="entry name" value="Calcium-transporting ATPase, cytoplasmic domain N"/>
    <property type="match status" value="2"/>
</dbReference>
<evidence type="ECO:0000256" key="7">
    <source>
        <dbReference type="ARBA" id="ARBA00022989"/>
    </source>
</evidence>
<sequence length="862" mass="92312">MSEVAFKQQSNGCRVVPKSGRKLSGLSEAEARSRLVAEGPNELPKSGRRTPLKIAAEVIREPMLALLLGAGGVYLLLGDLQEALILLCFASLSIVITIVQEARTERILEALRDLASPRALVVREGQRRRIAGREVVRGDIVVLAEGDRAPADMVLLEADDLQADESLLTGEFVPVRKNAAALIDRAAKPRPGGDDLPVVFSGTLVVRGSGLGEALATGIHTEIGAIGQSLSALESEAPRLQKQTRKIVRLFAVIGVVVSLFAVLLHGWFRGQWLDATLAGIALGMSMLPEEFPMVLTIFMAMGAWRLSQVRVLTRKTTAIETLGSATVLCTDKTGTLTRNQMTVAELRTPGGDVFRPIDTIGEVPPAFCNLVELGALACAEVPFDPMEKAFHQLALRNARNCLGVGEWRLFRSYGLRPELLAMSNAWRPTGGNGTYLIAAKGAPEAIIRLCNLPEDRANAVRKSADAMAGKGLRVLGVACARHNRSDLPDHQADFVFEFAGLVGLADPLRREVPDAVASCRSAGIRVVMITGDYPVTAKAIACEAGLDAAAVVTGEELRAMDEAALLQAVKTTSVFARTMPDQKLAIVRALKANGEIVAMTGDGVNDAPSLKAADIGIAMGGRGTDVAREASSIVLLDDDFSSIVMAIRQGRRIYDNLRKAMSFITAVHVPIAGLSLVPLLFGLPIVFGPLHIAFLEMVIDPLCSLVFEAESEEDNVMDRPPRDPQQALFSRSLMTWSFTQGALALTMVASVYLLSLHFGIAENEVRALTFISLIVSIVGLVLVDRTFDASAGLRRRNRAFVAVVAIDLVLLGLVFAFPPATALFQVGLPNLAHLSAVLVAAVVLVGALQGLKLFWRKQLNA</sequence>
<dbReference type="EMBL" id="JAKREW010000011">
    <property type="protein sequence ID" value="MCG7506043.1"/>
    <property type="molecule type" value="Genomic_DNA"/>
</dbReference>
<dbReference type="RefSeq" id="WP_239365847.1">
    <property type="nucleotide sequence ID" value="NZ_JAKREW010000011.1"/>
</dbReference>
<dbReference type="PRINTS" id="PR00119">
    <property type="entry name" value="CATATPASE"/>
</dbReference>
<dbReference type="Gene3D" id="2.70.150.10">
    <property type="entry name" value="Calcium-transporting ATPase, cytoplasmic transduction domain A"/>
    <property type="match status" value="1"/>
</dbReference>
<evidence type="ECO:0000256" key="3">
    <source>
        <dbReference type="ARBA" id="ARBA00022692"/>
    </source>
</evidence>
<proteinExistence type="inferred from homology"/>
<protein>
    <submittedName>
        <fullName evidence="11">Cation-translocating P-type ATPase</fullName>
    </submittedName>
</protein>
<reference evidence="11 12" key="1">
    <citation type="submission" date="2022-02" db="EMBL/GenBank/DDBJ databases">
        <title>Draft genome sequence of Mezorhizobium retamae strain IRAMC:0171 isolated from Retama raetam nodules.</title>
        <authorList>
            <person name="Bengaied R."/>
            <person name="Sbissi I."/>
            <person name="Huber K."/>
            <person name="Ghodbane F."/>
            <person name="Nouioui I."/>
            <person name="Tarhouni M."/>
            <person name="Gtari M."/>
        </authorList>
    </citation>
    <scope>NUCLEOTIDE SEQUENCE [LARGE SCALE GENOMIC DNA]</scope>
    <source>
        <strain evidence="11 12">IRAMC:0171</strain>
    </source>
</reference>
<keyword evidence="3 9" id="KW-0812">Transmembrane</keyword>
<organism evidence="11 12">
    <name type="scientific">Mesorhizobium retamae</name>
    <dbReference type="NCBI Taxonomy" id="2912854"/>
    <lineage>
        <taxon>Bacteria</taxon>
        <taxon>Pseudomonadati</taxon>
        <taxon>Pseudomonadota</taxon>
        <taxon>Alphaproteobacteria</taxon>
        <taxon>Hyphomicrobiales</taxon>
        <taxon>Phyllobacteriaceae</taxon>
        <taxon>Mesorhizobium</taxon>
    </lineage>
</organism>
<name>A0ABS9QF42_9HYPH</name>
<evidence type="ECO:0000313" key="11">
    <source>
        <dbReference type="EMBL" id="MCG7506043.1"/>
    </source>
</evidence>
<dbReference type="InterPro" id="IPR008250">
    <property type="entry name" value="ATPase_P-typ_transduc_dom_A_sf"/>
</dbReference>
<dbReference type="InterPro" id="IPR001757">
    <property type="entry name" value="P_typ_ATPase"/>
</dbReference>
<dbReference type="Gene3D" id="1.20.1110.10">
    <property type="entry name" value="Calcium-transporting ATPase, transmembrane domain"/>
    <property type="match status" value="2"/>
</dbReference>
<evidence type="ECO:0000256" key="6">
    <source>
        <dbReference type="ARBA" id="ARBA00022967"/>
    </source>
</evidence>
<comment type="similarity">
    <text evidence="2">Belongs to the cation transport ATPase (P-type) (TC 3.A.3) family. Type IIA subfamily.</text>
</comment>
<dbReference type="InterPro" id="IPR018303">
    <property type="entry name" value="ATPase_P-typ_P_site"/>
</dbReference>
<evidence type="ECO:0000256" key="5">
    <source>
        <dbReference type="ARBA" id="ARBA00022840"/>
    </source>
</evidence>
<dbReference type="SFLD" id="SFLDF00027">
    <property type="entry name" value="p-type_atpase"/>
    <property type="match status" value="1"/>
</dbReference>
<dbReference type="Pfam" id="PF00690">
    <property type="entry name" value="Cation_ATPase_N"/>
    <property type="match status" value="1"/>
</dbReference>
<dbReference type="SUPFAM" id="SSF81660">
    <property type="entry name" value="Metal cation-transporting ATPase, ATP-binding domain N"/>
    <property type="match status" value="1"/>
</dbReference>
<evidence type="ECO:0000256" key="9">
    <source>
        <dbReference type="SAM" id="Phobius"/>
    </source>
</evidence>
<dbReference type="Proteomes" id="UP001201701">
    <property type="component" value="Unassembled WGS sequence"/>
</dbReference>